<name>R7UDS2_CAPTE</name>
<dbReference type="GO" id="GO:0005737">
    <property type="term" value="C:cytoplasm"/>
    <property type="evidence" value="ECO:0007669"/>
    <property type="project" value="TreeGrafter"/>
</dbReference>
<dbReference type="OMA" id="WIFGYGE"/>
<dbReference type="Gene3D" id="3.10.490.10">
    <property type="entry name" value="Gamma-glutamyl cyclotransferase-like"/>
    <property type="match status" value="1"/>
</dbReference>
<evidence type="ECO:0000313" key="6">
    <source>
        <dbReference type="EnsemblMetazoa" id="CapteP168933"/>
    </source>
</evidence>
<evidence type="ECO:0000256" key="1">
    <source>
        <dbReference type="ARBA" id="ARBA00009662"/>
    </source>
</evidence>
<organism evidence="5">
    <name type="scientific">Capitella teleta</name>
    <name type="common">Polychaete worm</name>
    <dbReference type="NCBI Taxonomy" id="283909"/>
    <lineage>
        <taxon>Eukaryota</taxon>
        <taxon>Metazoa</taxon>
        <taxon>Spiralia</taxon>
        <taxon>Lophotrochozoa</taxon>
        <taxon>Annelida</taxon>
        <taxon>Polychaeta</taxon>
        <taxon>Sedentaria</taxon>
        <taxon>Scolecida</taxon>
        <taxon>Capitellidae</taxon>
        <taxon>Capitella</taxon>
    </lineage>
</organism>
<comment type="catalytic activity">
    <reaction evidence="4">
        <text>glutathione = L-cysteinylglycine + 5-oxo-L-proline</text>
        <dbReference type="Rhea" id="RHEA:47724"/>
        <dbReference type="ChEBI" id="CHEBI:57925"/>
        <dbReference type="ChEBI" id="CHEBI:58402"/>
        <dbReference type="ChEBI" id="CHEBI:61694"/>
        <dbReference type="EC" id="4.3.2.7"/>
    </reaction>
</comment>
<dbReference type="PANTHER" id="PTHR12192:SF26">
    <property type="entry name" value="GLUTATHIONE-SPECIFIC GAMMA-GLUTAMYLCYCLOTRANSFERASE 1"/>
    <property type="match status" value="1"/>
</dbReference>
<dbReference type="EMBL" id="KB302198">
    <property type="protein sequence ID" value="ELU04540.1"/>
    <property type="molecule type" value="Genomic_DNA"/>
</dbReference>
<evidence type="ECO:0000313" key="7">
    <source>
        <dbReference type="Proteomes" id="UP000014760"/>
    </source>
</evidence>
<evidence type="ECO:0000256" key="4">
    <source>
        <dbReference type="ARBA" id="ARBA00048073"/>
    </source>
</evidence>
<dbReference type="STRING" id="283909.R7UDS2"/>
<protein>
    <recommendedName>
        <fullName evidence="2">glutathione-specific gamma-glutamylcyclotransferase</fullName>
        <ecNumber evidence="2">4.3.2.7</ecNumber>
    </recommendedName>
</protein>
<dbReference type="InterPro" id="IPR013024">
    <property type="entry name" value="GGCT-like"/>
</dbReference>
<reference evidence="7" key="1">
    <citation type="submission" date="2012-12" db="EMBL/GenBank/DDBJ databases">
        <authorList>
            <person name="Hellsten U."/>
            <person name="Grimwood J."/>
            <person name="Chapman J.A."/>
            <person name="Shapiro H."/>
            <person name="Aerts A."/>
            <person name="Otillar R.P."/>
            <person name="Terry A.Y."/>
            <person name="Boore J.L."/>
            <person name="Simakov O."/>
            <person name="Marletaz F."/>
            <person name="Cho S.-J."/>
            <person name="Edsinger-Gonzales E."/>
            <person name="Havlak P."/>
            <person name="Kuo D.-H."/>
            <person name="Larsson T."/>
            <person name="Lv J."/>
            <person name="Arendt D."/>
            <person name="Savage R."/>
            <person name="Osoegawa K."/>
            <person name="de Jong P."/>
            <person name="Lindberg D.R."/>
            <person name="Seaver E.C."/>
            <person name="Weisblat D.A."/>
            <person name="Putnam N.H."/>
            <person name="Grigoriev I.V."/>
            <person name="Rokhsar D.S."/>
        </authorList>
    </citation>
    <scope>NUCLEOTIDE SEQUENCE</scope>
    <source>
        <strain evidence="7">I ESC-2004</strain>
    </source>
</reference>
<dbReference type="OrthoDB" id="1933483at2759"/>
<evidence type="ECO:0000313" key="5">
    <source>
        <dbReference type="EMBL" id="ELU04540.1"/>
    </source>
</evidence>
<evidence type="ECO:0000256" key="2">
    <source>
        <dbReference type="ARBA" id="ARBA00012344"/>
    </source>
</evidence>
<reference evidence="5 7" key="2">
    <citation type="journal article" date="2013" name="Nature">
        <title>Insights into bilaterian evolution from three spiralian genomes.</title>
        <authorList>
            <person name="Simakov O."/>
            <person name="Marletaz F."/>
            <person name="Cho S.J."/>
            <person name="Edsinger-Gonzales E."/>
            <person name="Havlak P."/>
            <person name="Hellsten U."/>
            <person name="Kuo D.H."/>
            <person name="Larsson T."/>
            <person name="Lv J."/>
            <person name="Arendt D."/>
            <person name="Savage R."/>
            <person name="Osoegawa K."/>
            <person name="de Jong P."/>
            <person name="Grimwood J."/>
            <person name="Chapman J.A."/>
            <person name="Shapiro H."/>
            <person name="Aerts A."/>
            <person name="Otillar R.P."/>
            <person name="Terry A.Y."/>
            <person name="Boore J.L."/>
            <person name="Grigoriev I.V."/>
            <person name="Lindberg D.R."/>
            <person name="Seaver E.C."/>
            <person name="Weisblat D.A."/>
            <person name="Putnam N.H."/>
            <person name="Rokhsar D.S."/>
        </authorList>
    </citation>
    <scope>NUCLEOTIDE SEQUENCE</scope>
    <source>
        <strain evidence="5 7">I ESC-2004</strain>
    </source>
</reference>
<dbReference type="FunCoup" id="R7UDS2">
    <property type="interactions" value="114"/>
</dbReference>
<reference evidence="6" key="3">
    <citation type="submission" date="2015-06" db="UniProtKB">
        <authorList>
            <consortium name="EnsemblMetazoa"/>
        </authorList>
    </citation>
    <scope>IDENTIFICATION</scope>
</reference>
<dbReference type="CDD" id="cd06661">
    <property type="entry name" value="GGCT_like"/>
    <property type="match status" value="1"/>
</dbReference>
<dbReference type="InterPro" id="IPR006840">
    <property type="entry name" value="ChaC"/>
</dbReference>
<dbReference type="Pfam" id="PF04752">
    <property type="entry name" value="ChaC"/>
    <property type="match status" value="1"/>
</dbReference>
<dbReference type="AlphaFoldDB" id="R7UDS2"/>
<dbReference type="HOGENOM" id="CLU_070703_2_0_1"/>
<proteinExistence type="inferred from homology"/>
<dbReference type="EMBL" id="AMQN01008114">
    <property type="status" value="NOT_ANNOTATED_CDS"/>
    <property type="molecule type" value="Genomic_DNA"/>
</dbReference>
<dbReference type="InterPro" id="IPR036568">
    <property type="entry name" value="GGCT-like_sf"/>
</dbReference>
<dbReference type="Proteomes" id="UP000014760">
    <property type="component" value="Unassembled WGS sequence"/>
</dbReference>
<dbReference type="PANTHER" id="PTHR12192">
    <property type="entry name" value="CATION TRANSPORT PROTEIN CHAC-RELATED"/>
    <property type="match status" value="1"/>
</dbReference>
<keyword evidence="3" id="KW-0456">Lyase</keyword>
<dbReference type="EnsemblMetazoa" id="CapteT168933">
    <property type="protein sequence ID" value="CapteP168933"/>
    <property type="gene ID" value="CapteG168933"/>
</dbReference>
<dbReference type="GO" id="GO:0061928">
    <property type="term" value="F:glutathione specific gamma-glutamylcyclotransferase activity"/>
    <property type="evidence" value="ECO:0007669"/>
    <property type="project" value="UniProtKB-EC"/>
</dbReference>
<dbReference type="EC" id="4.3.2.7" evidence="2"/>
<accession>R7UDS2</accession>
<dbReference type="SUPFAM" id="SSF110857">
    <property type="entry name" value="Gamma-glutamyl cyclotransferase-like"/>
    <property type="match status" value="1"/>
</dbReference>
<gene>
    <name evidence="5" type="ORF">CAPTEDRAFT_168933</name>
</gene>
<keyword evidence="7" id="KW-1185">Reference proteome</keyword>
<dbReference type="GO" id="GO:0006751">
    <property type="term" value="P:glutathione catabolic process"/>
    <property type="evidence" value="ECO:0007669"/>
    <property type="project" value="InterPro"/>
</dbReference>
<comment type="similarity">
    <text evidence="1">Belongs to the gamma-glutamylcyclotransferase family. ChaC subfamily.</text>
</comment>
<evidence type="ECO:0000256" key="3">
    <source>
        <dbReference type="ARBA" id="ARBA00023239"/>
    </source>
</evidence>
<sequence length="232" mass="26306">MALDLEEMLTDTSRLWVFGYGSILWKTGFEYNSKLIGHIGGFERRFWQGNTTHRGTVELPGRVATLVASADSEAKVWGVAFELVGARMIRAALEHLGVRECALGGYCHVTVPFHPKNCSNRCSFSVLLFTATEENNLYLGPAPLEEVAQQVIECKGKAGHNVEYVLRLAEFVRAHLTDDNDDHLFGLESLIHEELRRRNICPERLIREHIQAHHVYRKRKEPETHGMIKIAS</sequence>